<dbReference type="Gramene" id="OE9A049328T1">
    <property type="protein sequence ID" value="OE9A049328C1"/>
    <property type="gene ID" value="OE9A049328"/>
</dbReference>
<evidence type="ECO:0000313" key="3">
    <source>
        <dbReference type="Proteomes" id="UP000594638"/>
    </source>
</evidence>
<dbReference type="OrthoDB" id="630817at2759"/>
<feature type="region of interest" description="Disordered" evidence="1">
    <location>
        <begin position="581"/>
        <end position="605"/>
    </location>
</feature>
<feature type="region of interest" description="Disordered" evidence="1">
    <location>
        <begin position="538"/>
        <end position="561"/>
    </location>
</feature>
<dbReference type="Proteomes" id="UP000594638">
    <property type="component" value="Unassembled WGS sequence"/>
</dbReference>
<dbReference type="Pfam" id="PF05904">
    <property type="entry name" value="DUF863"/>
    <property type="match status" value="2"/>
</dbReference>
<dbReference type="PANTHER" id="PTHR33167:SF18">
    <property type="entry name" value="GB|AAF67766.1"/>
    <property type="match status" value="1"/>
</dbReference>
<protein>
    <submittedName>
        <fullName evidence="2">Uncharacterized protein</fullName>
    </submittedName>
</protein>
<feature type="compositionally biased region" description="Basic residues" evidence="1">
    <location>
        <begin position="581"/>
        <end position="604"/>
    </location>
</feature>
<dbReference type="EMBL" id="CACTIH010007341">
    <property type="protein sequence ID" value="CAA3010381.1"/>
    <property type="molecule type" value="Genomic_DNA"/>
</dbReference>
<feature type="compositionally biased region" description="Basic and acidic residues" evidence="1">
    <location>
        <begin position="347"/>
        <end position="362"/>
    </location>
</feature>
<sequence length="652" mass="73625">MLCPRSLERGQAKMQCTSYVPVYYCVRNLNAGTNDFSWPIFNGDTSHKSGRSYSVSLPPSGVNQYLGYDKEVMRQRMLEHEAIFRLQVQELHRLYKRQKELMGEIRDREFSTQHVLLQTSESYPYLCPVQSDTTHGVSHTPSWLFGNSSDSKLYSLTEDSFREPPHFVAEKSVKGGAGPSLTKNYSTELEILSSQSRRYRKKIFDLELPADMYDDDKEREQFEEGNINEAPDLLYSTLKKFSDIELESDSKLDSVKPAYLSSSNLNCTKINCLIDLNEPVQFESLSSSSTGPFETDYGHKETLHRNHQDVNCDKGSSGINYSGLIDLNSTPLSLLEMTITLENTRNMGEETKLENSDGRAKSDAGIADKFSTSNTDMDLNSGVTGDEPSLAVPNRDGGNDVEIDLECSSQREKPENGNLETPSFLPNRDGEPLGEPDRIAAETLIMILSSEVQLHLKSASSEPLDNSNGRLYWFAGIVSSMRGEVLHEVEKHQKGATYYDQTDVSHDEIDDFEPMAFKLQHGHDNYFCQDIWKEKETVDTTLSSRPSRGSSQGTRQRKDFQIEEDLQMDEGFLKTGSRRRNAVMKTSAKQRKYSNLRPSNRVKKSVSSILKQPDTCSKQGFLENLTGWGKMKKRQGGRARKIQSNVVGFMGE</sequence>
<comment type="caution">
    <text evidence="2">The sequence shown here is derived from an EMBL/GenBank/DDBJ whole genome shotgun (WGS) entry which is preliminary data.</text>
</comment>
<feature type="compositionally biased region" description="Polar residues" evidence="1">
    <location>
        <begin position="539"/>
        <end position="554"/>
    </location>
</feature>
<feature type="region of interest" description="Disordered" evidence="1">
    <location>
        <begin position="345"/>
        <end position="430"/>
    </location>
</feature>
<feature type="compositionally biased region" description="Polar residues" evidence="1">
    <location>
        <begin position="370"/>
        <end position="383"/>
    </location>
</feature>
<reference evidence="2 3" key="1">
    <citation type="submission" date="2019-12" db="EMBL/GenBank/DDBJ databases">
        <authorList>
            <person name="Alioto T."/>
            <person name="Alioto T."/>
            <person name="Gomez Garrido J."/>
        </authorList>
    </citation>
    <scope>NUCLEOTIDE SEQUENCE [LARGE SCALE GENOMIC DNA]</scope>
</reference>
<proteinExistence type="predicted"/>
<accession>A0A8S0TWS5</accession>
<evidence type="ECO:0000313" key="2">
    <source>
        <dbReference type="EMBL" id="CAA3010381.1"/>
    </source>
</evidence>
<dbReference type="AlphaFoldDB" id="A0A8S0TWS5"/>
<evidence type="ECO:0000256" key="1">
    <source>
        <dbReference type="SAM" id="MobiDB-lite"/>
    </source>
</evidence>
<dbReference type="PANTHER" id="PTHR33167">
    <property type="entry name" value="TRANSCRIPTION FACTOR, PUTATIVE (DUF863)-RELATED"/>
    <property type="match status" value="1"/>
</dbReference>
<name>A0A8S0TWS5_OLEEU</name>
<organism evidence="2 3">
    <name type="scientific">Olea europaea subsp. europaea</name>
    <dbReference type="NCBI Taxonomy" id="158383"/>
    <lineage>
        <taxon>Eukaryota</taxon>
        <taxon>Viridiplantae</taxon>
        <taxon>Streptophyta</taxon>
        <taxon>Embryophyta</taxon>
        <taxon>Tracheophyta</taxon>
        <taxon>Spermatophyta</taxon>
        <taxon>Magnoliopsida</taxon>
        <taxon>eudicotyledons</taxon>
        <taxon>Gunneridae</taxon>
        <taxon>Pentapetalae</taxon>
        <taxon>asterids</taxon>
        <taxon>lamiids</taxon>
        <taxon>Lamiales</taxon>
        <taxon>Oleaceae</taxon>
        <taxon>Oleeae</taxon>
        <taxon>Olea</taxon>
    </lineage>
</organism>
<keyword evidence="3" id="KW-1185">Reference proteome</keyword>
<dbReference type="InterPro" id="IPR008581">
    <property type="entry name" value="DUF863_pln"/>
</dbReference>
<gene>
    <name evidence="2" type="ORF">OLEA9_A049328</name>
</gene>